<dbReference type="GO" id="GO:0003677">
    <property type="term" value="F:DNA binding"/>
    <property type="evidence" value="ECO:0007669"/>
    <property type="project" value="UniProtKB-KW"/>
</dbReference>
<proteinExistence type="predicted"/>
<name>A0AAJ0BRY1_9PEZI</name>
<dbReference type="AlphaFoldDB" id="A0AAJ0BRY1"/>
<dbReference type="Proteomes" id="UP001244011">
    <property type="component" value="Unassembled WGS sequence"/>
</dbReference>
<accession>A0AAJ0BRY1</accession>
<protein>
    <submittedName>
        <fullName evidence="8">Fungal-specific transcription factor domain-containing protein</fullName>
    </submittedName>
</protein>
<evidence type="ECO:0000256" key="6">
    <source>
        <dbReference type="ARBA" id="ARBA00023242"/>
    </source>
</evidence>
<dbReference type="GeneID" id="85314433"/>
<dbReference type="GO" id="GO:0008270">
    <property type="term" value="F:zinc ion binding"/>
    <property type="evidence" value="ECO:0007669"/>
    <property type="project" value="InterPro"/>
</dbReference>
<dbReference type="SMART" id="SM00066">
    <property type="entry name" value="GAL4"/>
    <property type="match status" value="1"/>
</dbReference>
<keyword evidence="9" id="KW-1185">Reference proteome</keyword>
<dbReference type="Gene3D" id="4.10.240.10">
    <property type="entry name" value="Zn(2)-C6 fungal-type DNA-binding domain"/>
    <property type="match status" value="1"/>
</dbReference>
<reference evidence="8" key="1">
    <citation type="submission" date="2023-06" db="EMBL/GenBank/DDBJ databases">
        <title>Genome-scale phylogeny and comparative genomics of the fungal order Sordariales.</title>
        <authorList>
            <consortium name="Lawrence Berkeley National Laboratory"/>
            <person name="Hensen N."/>
            <person name="Bonometti L."/>
            <person name="Westerberg I."/>
            <person name="Brannstrom I.O."/>
            <person name="Guillou S."/>
            <person name="Cros-Aarteil S."/>
            <person name="Calhoun S."/>
            <person name="Haridas S."/>
            <person name="Kuo A."/>
            <person name="Mondo S."/>
            <person name="Pangilinan J."/>
            <person name="Riley R."/>
            <person name="Labutti K."/>
            <person name="Andreopoulos B."/>
            <person name="Lipzen A."/>
            <person name="Chen C."/>
            <person name="Yanf M."/>
            <person name="Daum C."/>
            <person name="Ng V."/>
            <person name="Clum A."/>
            <person name="Steindorff A."/>
            <person name="Ohm R."/>
            <person name="Martin F."/>
            <person name="Silar P."/>
            <person name="Natvig D."/>
            <person name="Lalanne C."/>
            <person name="Gautier V."/>
            <person name="Ament-Velasquez S.L."/>
            <person name="Kruys A."/>
            <person name="Hutchinson M.I."/>
            <person name="Powell A.J."/>
            <person name="Barry K."/>
            <person name="Miller A.N."/>
            <person name="Grigoriev I.V."/>
            <person name="Debuchy R."/>
            <person name="Gladieux P."/>
            <person name="Thoren M.H."/>
            <person name="Johannesson H."/>
        </authorList>
    </citation>
    <scope>NUCLEOTIDE SEQUENCE</scope>
    <source>
        <strain evidence="8">8032-3</strain>
    </source>
</reference>
<keyword evidence="4" id="KW-0238">DNA-binding</keyword>
<feature type="domain" description="Zn(2)-C6 fungal-type" evidence="7">
    <location>
        <begin position="11"/>
        <end position="39"/>
    </location>
</feature>
<dbReference type="RefSeq" id="XP_060279601.1">
    <property type="nucleotide sequence ID" value="XM_060431246.1"/>
</dbReference>
<dbReference type="PANTHER" id="PTHR37534:SF20">
    <property type="entry name" value="PRO1A C6 ZINK-FINGER PROTEIN"/>
    <property type="match status" value="1"/>
</dbReference>
<dbReference type="PROSITE" id="PS00463">
    <property type="entry name" value="ZN2_CY6_FUNGAL_1"/>
    <property type="match status" value="1"/>
</dbReference>
<evidence type="ECO:0000256" key="4">
    <source>
        <dbReference type="ARBA" id="ARBA00023125"/>
    </source>
</evidence>
<dbReference type="CDD" id="cd00067">
    <property type="entry name" value="GAL4"/>
    <property type="match status" value="1"/>
</dbReference>
<evidence type="ECO:0000256" key="1">
    <source>
        <dbReference type="ARBA" id="ARBA00004123"/>
    </source>
</evidence>
<evidence type="ECO:0000313" key="9">
    <source>
        <dbReference type="Proteomes" id="UP001244011"/>
    </source>
</evidence>
<organism evidence="8 9">
    <name type="scientific">Phialemonium atrogriseum</name>
    <dbReference type="NCBI Taxonomy" id="1093897"/>
    <lineage>
        <taxon>Eukaryota</taxon>
        <taxon>Fungi</taxon>
        <taxon>Dikarya</taxon>
        <taxon>Ascomycota</taxon>
        <taxon>Pezizomycotina</taxon>
        <taxon>Sordariomycetes</taxon>
        <taxon>Sordariomycetidae</taxon>
        <taxon>Cephalothecales</taxon>
        <taxon>Cephalothecaceae</taxon>
        <taxon>Phialemonium</taxon>
    </lineage>
</organism>
<evidence type="ECO:0000256" key="3">
    <source>
        <dbReference type="ARBA" id="ARBA00023015"/>
    </source>
</evidence>
<evidence type="ECO:0000256" key="2">
    <source>
        <dbReference type="ARBA" id="ARBA00022833"/>
    </source>
</evidence>
<evidence type="ECO:0000313" key="8">
    <source>
        <dbReference type="EMBL" id="KAK1763388.1"/>
    </source>
</evidence>
<dbReference type="PANTHER" id="PTHR37534">
    <property type="entry name" value="TRANSCRIPTIONAL ACTIVATOR PROTEIN UGA3"/>
    <property type="match status" value="1"/>
</dbReference>
<dbReference type="InterPro" id="IPR036864">
    <property type="entry name" value="Zn2-C6_fun-type_DNA-bd_sf"/>
</dbReference>
<sequence length="640" mass="71120">MSFHMRMKRDGCWTCRLRRKKCDGARPTCRSCDSLGVTCHRGRERPDWMDGAARQREMTDRIRSEVRESASARRERRARTRGQVDFIVSSGQDYASEPPSPATPVAPRSEEPINTTFESQQVGSNSTSIAARAVYSAQSLSQGHVEQSAPSSSGNALAFRASVSEATSSILDLAVNHPGARAESSIQSLPRAWELDFIMMYLDYIFPFLFPFYHPSLASTSRAWLLTFLRQSDSVLHSVISLSSYFFTVGLNEVFPGKYENCKKIVWDQVLKQADLSFSTVQRDLEEATGRPAQATLREKVRLMESIIQLLIFETFLGRSVHWQAHLTPALALFEEMLKQHAQPPSDKPAMLCLLEALAWEPGFDHIFGRLIWNPDQAGFRFFTAVLVFVDIVASTSLERAPQLGPSHSSLLGELKPNEVDVPIDLSAFLGCQNWPLLAVGEIAALDAWKKEMKRDGSLSMPDLVDRARQISQNLARGLERLDQGMTSLDAGSHGLIQLQPHYSIVTASTANSSLVATRVWAHAARIYLTVVTSGWQTSNAELRQSVAEVLALLQSVESAAQMRALAWPICVAGCLAEAGEQQERFQSTIADIGDQQTLNALREAREIMEAVWRNCDSLDRETWDLAACFRVLGSPALLV</sequence>
<comment type="caution">
    <text evidence="8">The sequence shown here is derived from an EMBL/GenBank/DDBJ whole genome shotgun (WGS) entry which is preliminary data.</text>
</comment>
<dbReference type="Pfam" id="PF00172">
    <property type="entry name" value="Zn_clus"/>
    <property type="match status" value="1"/>
</dbReference>
<dbReference type="SUPFAM" id="SSF57701">
    <property type="entry name" value="Zn2/Cys6 DNA-binding domain"/>
    <property type="match status" value="1"/>
</dbReference>
<evidence type="ECO:0000259" key="7">
    <source>
        <dbReference type="PROSITE" id="PS50048"/>
    </source>
</evidence>
<dbReference type="Pfam" id="PF11951">
    <property type="entry name" value="Fungal_trans_2"/>
    <property type="match status" value="1"/>
</dbReference>
<evidence type="ECO:0000256" key="5">
    <source>
        <dbReference type="ARBA" id="ARBA00023163"/>
    </source>
</evidence>
<gene>
    <name evidence="8" type="ORF">QBC33DRAFT_581147</name>
</gene>
<dbReference type="InterPro" id="IPR001138">
    <property type="entry name" value="Zn2Cys6_DnaBD"/>
</dbReference>
<keyword evidence="3" id="KW-0805">Transcription regulation</keyword>
<dbReference type="GO" id="GO:0005634">
    <property type="term" value="C:nucleus"/>
    <property type="evidence" value="ECO:0007669"/>
    <property type="project" value="UniProtKB-SubCell"/>
</dbReference>
<dbReference type="EMBL" id="MU839028">
    <property type="protein sequence ID" value="KAK1763388.1"/>
    <property type="molecule type" value="Genomic_DNA"/>
</dbReference>
<dbReference type="PROSITE" id="PS50048">
    <property type="entry name" value="ZN2_CY6_FUNGAL_2"/>
    <property type="match status" value="1"/>
</dbReference>
<dbReference type="GO" id="GO:0000981">
    <property type="term" value="F:DNA-binding transcription factor activity, RNA polymerase II-specific"/>
    <property type="evidence" value="ECO:0007669"/>
    <property type="project" value="InterPro"/>
</dbReference>
<keyword evidence="2" id="KW-0862">Zinc</keyword>
<dbReference type="InterPro" id="IPR021858">
    <property type="entry name" value="Fun_TF"/>
</dbReference>
<keyword evidence="6" id="KW-0539">Nucleus</keyword>
<keyword evidence="5" id="KW-0804">Transcription</keyword>
<comment type="subcellular location">
    <subcellularLocation>
        <location evidence="1">Nucleus</location>
    </subcellularLocation>
</comment>